<keyword evidence="1" id="KW-0175">Coiled coil</keyword>
<gene>
    <name evidence="3" type="ORF">H9950_00955</name>
</gene>
<keyword evidence="2" id="KW-1133">Transmembrane helix</keyword>
<reference evidence="3" key="1">
    <citation type="journal article" date="2021" name="PeerJ">
        <title>Extensive microbial diversity within the chicken gut microbiome revealed by metagenomics and culture.</title>
        <authorList>
            <person name="Gilroy R."/>
            <person name="Ravi A."/>
            <person name="Getino M."/>
            <person name="Pursley I."/>
            <person name="Horton D.L."/>
            <person name="Alikhan N.F."/>
            <person name="Baker D."/>
            <person name="Gharbi K."/>
            <person name="Hall N."/>
            <person name="Watson M."/>
            <person name="Adriaenssens E.M."/>
            <person name="Foster-Nyarko E."/>
            <person name="Jarju S."/>
            <person name="Secka A."/>
            <person name="Antonio M."/>
            <person name="Oren A."/>
            <person name="Chaudhuri R.R."/>
            <person name="La Ragione R."/>
            <person name="Hildebrand F."/>
            <person name="Pallen M.J."/>
        </authorList>
    </citation>
    <scope>NUCLEOTIDE SEQUENCE</scope>
    <source>
        <strain evidence="3">ChiHjej12B11-9795</strain>
    </source>
</reference>
<keyword evidence="2" id="KW-0472">Membrane</keyword>
<dbReference type="Pfam" id="PF04977">
    <property type="entry name" value="DivIC"/>
    <property type="match status" value="1"/>
</dbReference>
<feature type="transmembrane region" description="Helical" evidence="2">
    <location>
        <begin position="12"/>
        <end position="30"/>
    </location>
</feature>
<evidence type="ECO:0000256" key="1">
    <source>
        <dbReference type="SAM" id="Coils"/>
    </source>
</evidence>
<keyword evidence="2" id="KW-0812">Transmembrane</keyword>
<organism evidence="3 4">
    <name type="scientific">Candidatus Bacteroides avicola</name>
    <dbReference type="NCBI Taxonomy" id="2838468"/>
    <lineage>
        <taxon>Bacteria</taxon>
        <taxon>Pseudomonadati</taxon>
        <taxon>Bacteroidota</taxon>
        <taxon>Bacteroidia</taxon>
        <taxon>Bacteroidales</taxon>
        <taxon>Bacteroidaceae</taxon>
        <taxon>Bacteroides</taxon>
    </lineage>
</organism>
<dbReference type="AlphaFoldDB" id="A0A9D2KTX9"/>
<sequence length="102" mass="12104">MDKLISLWDFVGRHKYLITLAVAFVVIGFLDRNSLLRRISLAREESRLLEEIDKYRTEYEESTERLNELLIDSGAIERIAREKYFMKKPNEDIYVFEGDVAE</sequence>
<comment type="caution">
    <text evidence="3">The sequence shown here is derived from an EMBL/GenBank/DDBJ whole genome shotgun (WGS) entry which is preliminary data.</text>
</comment>
<dbReference type="Proteomes" id="UP000823862">
    <property type="component" value="Unassembled WGS sequence"/>
</dbReference>
<feature type="coiled-coil region" evidence="1">
    <location>
        <begin position="45"/>
        <end position="72"/>
    </location>
</feature>
<evidence type="ECO:0000256" key="2">
    <source>
        <dbReference type="SAM" id="Phobius"/>
    </source>
</evidence>
<evidence type="ECO:0000313" key="4">
    <source>
        <dbReference type="Proteomes" id="UP000823862"/>
    </source>
</evidence>
<dbReference type="EMBL" id="DWZI01000004">
    <property type="protein sequence ID" value="HJA84767.1"/>
    <property type="molecule type" value="Genomic_DNA"/>
</dbReference>
<protein>
    <submittedName>
        <fullName evidence="3">Septum formation initiator family protein</fullName>
    </submittedName>
</protein>
<dbReference type="InterPro" id="IPR007060">
    <property type="entry name" value="FtsL/DivIC"/>
</dbReference>
<accession>A0A9D2KTX9</accession>
<evidence type="ECO:0000313" key="3">
    <source>
        <dbReference type="EMBL" id="HJA84767.1"/>
    </source>
</evidence>
<proteinExistence type="predicted"/>
<reference evidence="3" key="2">
    <citation type="submission" date="2021-04" db="EMBL/GenBank/DDBJ databases">
        <authorList>
            <person name="Gilroy R."/>
        </authorList>
    </citation>
    <scope>NUCLEOTIDE SEQUENCE</scope>
    <source>
        <strain evidence="3">ChiHjej12B11-9795</strain>
    </source>
</reference>
<name>A0A9D2KTX9_9BACE</name>